<keyword evidence="2" id="KW-1185">Reference proteome</keyword>
<proteinExistence type="predicted"/>
<sequence>MKKTLITTSIVAGIFAAGMVGAQAAGQAQIATLSDVNGKVLVNKGNGYVSAKSGTSLGEGDRVISLNGATASVVYQDGCVTQMPENSLLAFDKFTACGKEPFKVASAKQPVQYAQAIGGTMNDGSPAGAGATTDREVLSGETFATDLPVTNGIWGLVGFGVAAGAAGAYTSHNSNDTPVSPM</sequence>
<dbReference type="AlphaFoldDB" id="A0A656Z7A2"/>
<evidence type="ECO:0000313" key="2">
    <source>
        <dbReference type="Proteomes" id="UP000243416"/>
    </source>
</evidence>
<protein>
    <submittedName>
        <fullName evidence="1">Uncharacterized protein</fullName>
    </submittedName>
</protein>
<name>A0A656Z7A2_9PROT</name>
<reference evidence="1 2" key="1">
    <citation type="journal article" date="2016" name="ISME J.">
        <title>Integrated multi-omics analyses reveal the biochemical mechanisms and phylogenetic relevance of anaerobic androgen biodegradation in the environment.</title>
        <authorList>
            <person name="Yang F.C."/>
            <person name="Chen Y.L."/>
            <person name="Tang S.L."/>
            <person name="Yu C.P."/>
            <person name="Wang P.H."/>
            <person name="Ismail W."/>
            <person name="Wang C.H."/>
            <person name="Ding J.Y."/>
            <person name="Yang C.Y."/>
            <person name="Yang C.Y."/>
            <person name="Chiang Y.R."/>
        </authorList>
    </citation>
    <scope>NUCLEOTIDE SEQUENCE [LARGE SCALE GENOMIC DNA]</scope>
    <source>
        <strain evidence="1 2">DSM 13999</strain>
    </source>
</reference>
<accession>A0A656Z7A2</accession>
<dbReference type="Proteomes" id="UP000243416">
    <property type="component" value="Unassembled WGS sequence"/>
</dbReference>
<dbReference type="EMBL" id="LFZK01000002">
    <property type="protein sequence ID" value="KYC28987.1"/>
    <property type="molecule type" value="Genomic_DNA"/>
</dbReference>
<gene>
    <name evidence="1" type="ORF">ACY05_03875</name>
</gene>
<comment type="caution">
    <text evidence="1">The sequence shown here is derived from an EMBL/GenBank/DDBJ whole genome shotgun (WGS) entry which is preliminary data.</text>
</comment>
<evidence type="ECO:0000313" key="1">
    <source>
        <dbReference type="EMBL" id="KYC28987.1"/>
    </source>
</evidence>
<dbReference type="RefSeq" id="WP_067171084.1">
    <property type="nucleotide sequence ID" value="NZ_LFZK01000002.1"/>
</dbReference>
<organism evidence="1 2">
    <name type="scientific">Sterolibacterium denitrificans</name>
    <dbReference type="NCBI Taxonomy" id="157592"/>
    <lineage>
        <taxon>Bacteria</taxon>
        <taxon>Pseudomonadati</taxon>
        <taxon>Pseudomonadota</taxon>
        <taxon>Betaproteobacteria</taxon>
        <taxon>Nitrosomonadales</taxon>
        <taxon>Sterolibacteriaceae</taxon>
        <taxon>Sterolibacterium</taxon>
    </lineage>
</organism>